<dbReference type="GO" id="GO:0006508">
    <property type="term" value="P:proteolysis"/>
    <property type="evidence" value="ECO:0007669"/>
    <property type="project" value="UniProtKB-KW"/>
</dbReference>
<name>A0A6B3LNG8_9BACT</name>
<dbReference type="SUPFAM" id="SSF52317">
    <property type="entry name" value="Class I glutamine amidotransferase-like"/>
    <property type="match status" value="1"/>
</dbReference>
<dbReference type="GO" id="GO:0008241">
    <property type="term" value="F:peptidyl-dipeptidase activity"/>
    <property type="evidence" value="ECO:0007669"/>
    <property type="project" value="UniProtKB-EC"/>
</dbReference>
<evidence type="ECO:0000256" key="4">
    <source>
        <dbReference type="ARBA" id="ARBA00013115"/>
    </source>
</evidence>
<dbReference type="GO" id="GO:0004180">
    <property type="term" value="F:carboxypeptidase activity"/>
    <property type="evidence" value="ECO:0007669"/>
    <property type="project" value="UniProtKB-KW"/>
</dbReference>
<keyword evidence="6" id="KW-0645">Protease</keyword>
<protein>
    <recommendedName>
        <fullName evidence="5">Cyanophycinase</fullName>
        <ecNumber evidence="4">3.4.15.6</ecNumber>
    </recommendedName>
</protein>
<dbReference type="EC" id="3.4.15.6" evidence="4"/>
<organism evidence="9 10">
    <name type="scientific">Pontibacter burrus</name>
    <dbReference type="NCBI Taxonomy" id="2704466"/>
    <lineage>
        <taxon>Bacteria</taxon>
        <taxon>Pseudomonadati</taxon>
        <taxon>Bacteroidota</taxon>
        <taxon>Cytophagia</taxon>
        <taxon>Cytophagales</taxon>
        <taxon>Hymenobacteraceae</taxon>
        <taxon>Pontibacter</taxon>
    </lineage>
</organism>
<sequence length="294" mass="32778">MHTPKGLIIAIGGNVDKGTYPMPTLPNLRRKINFFQQGILERIHLELYGTESRLEVVTSASLIPAEMGAAYVQAFHLLDSHNVGVMHIQTREEADRPENLERLRQAHGVLFTGGDQSRIAAAFLQTQALSILQERYQQEEKFLISGTSAGAMALCSIMIQRAEHRRILAKGTVRLAEGLALLPNMLIDTHFINRRRMPRLMESIAAYPDRIGIGLGEDTGVLIRNGNMIETIGSGLVILMDGRHLYENNFPAIPNGEALCLEHLLLHVLPKGKSFMVRSGRFLKEQHGTNFRIS</sequence>
<comment type="similarity">
    <text evidence="3">Belongs to the peptidase S51 family.</text>
</comment>
<evidence type="ECO:0000256" key="8">
    <source>
        <dbReference type="ARBA" id="ARBA00022825"/>
    </source>
</evidence>
<dbReference type="GO" id="GO:0008236">
    <property type="term" value="F:serine-type peptidase activity"/>
    <property type="evidence" value="ECO:0007669"/>
    <property type="project" value="UniProtKB-KW"/>
</dbReference>
<comment type="catalytic activity">
    <reaction evidence="1">
        <text>[L-4-(L-arginin-2-N-yl)aspartate](n) + H2O = [L-4-(L-arginin-2-N-yl)aspartate](n-1) + L-4-(L-arginin-2-N-yl)aspartate</text>
        <dbReference type="Rhea" id="RHEA:12845"/>
        <dbReference type="Rhea" id="RHEA-COMP:13728"/>
        <dbReference type="Rhea" id="RHEA-COMP:13734"/>
        <dbReference type="ChEBI" id="CHEBI:15377"/>
        <dbReference type="ChEBI" id="CHEBI:137986"/>
        <dbReference type="ChEBI" id="CHEBI:137991"/>
        <dbReference type="EC" id="3.4.15.6"/>
    </reaction>
</comment>
<dbReference type="PANTHER" id="PTHR36175:SF1">
    <property type="entry name" value="CYANOPHYCINASE"/>
    <property type="match status" value="1"/>
</dbReference>
<dbReference type="InterPro" id="IPR029062">
    <property type="entry name" value="Class_I_gatase-like"/>
</dbReference>
<comment type="function">
    <text evidence="2">Exopeptidase that catalyzes the hydrolytic cleavage of multi-L-arginyl-poly-L-aspartic acid (cyanophycin; a water-insoluble reserve polymer) into aspartate-arginine dipeptides.</text>
</comment>
<keyword evidence="7 9" id="KW-0378">Hydrolase</keyword>
<evidence type="ECO:0000256" key="5">
    <source>
        <dbReference type="ARBA" id="ARBA00015719"/>
    </source>
</evidence>
<dbReference type="CDD" id="cd03145">
    <property type="entry name" value="GAT1_cyanophycinase"/>
    <property type="match status" value="1"/>
</dbReference>
<dbReference type="PANTHER" id="PTHR36175">
    <property type="entry name" value="CYANOPHYCINASE"/>
    <property type="match status" value="1"/>
</dbReference>
<keyword evidence="10" id="KW-1185">Reference proteome</keyword>
<dbReference type="InterPro" id="IPR005320">
    <property type="entry name" value="Peptidase_S51"/>
</dbReference>
<dbReference type="Proteomes" id="UP000474777">
    <property type="component" value="Unassembled WGS sequence"/>
</dbReference>
<dbReference type="InterPro" id="IPR011811">
    <property type="entry name" value="Peptidase_S51_cyanophycinase"/>
</dbReference>
<dbReference type="Pfam" id="PF03575">
    <property type="entry name" value="Peptidase_S51"/>
    <property type="match status" value="1"/>
</dbReference>
<dbReference type="RefSeq" id="WP_163913784.1">
    <property type="nucleotide sequence ID" value="NZ_JAAGWD010000002.1"/>
</dbReference>
<evidence type="ECO:0000256" key="6">
    <source>
        <dbReference type="ARBA" id="ARBA00022670"/>
    </source>
</evidence>
<accession>A0A6B3LNG8</accession>
<keyword evidence="8" id="KW-0720">Serine protease</keyword>
<gene>
    <name evidence="9" type="ORF">GXP69_07035</name>
</gene>
<evidence type="ECO:0000256" key="7">
    <source>
        <dbReference type="ARBA" id="ARBA00022801"/>
    </source>
</evidence>
<dbReference type="Gene3D" id="3.40.50.880">
    <property type="match status" value="1"/>
</dbReference>
<evidence type="ECO:0000256" key="2">
    <source>
        <dbReference type="ARBA" id="ARBA00002039"/>
    </source>
</evidence>
<keyword evidence="9" id="KW-0121">Carboxypeptidase</keyword>
<evidence type="ECO:0000256" key="3">
    <source>
        <dbReference type="ARBA" id="ARBA00006534"/>
    </source>
</evidence>
<reference evidence="9 10" key="1">
    <citation type="submission" date="2020-02" db="EMBL/GenBank/DDBJ databases">
        <authorList>
            <person name="Kim M.K."/>
        </authorList>
    </citation>
    <scope>NUCLEOTIDE SEQUENCE [LARGE SCALE GENOMIC DNA]</scope>
    <source>
        <strain evidence="9 10">BT327</strain>
    </source>
</reference>
<comment type="caution">
    <text evidence="9">The sequence shown here is derived from an EMBL/GenBank/DDBJ whole genome shotgun (WGS) entry which is preliminary data.</text>
</comment>
<proteinExistence type="inferred from homology"/>
<dbReference type="NCBIfam" id="TIGR02069">
    <property type="entry name" value="cyanophycinase"/>
    <property type="match status" value="1"/>
</dbReference>
<dbReference type="EMBL" id="JAAGWD010000002">
    <property type="protein sequence ID" value="NEM97443.1"/>
    <property type="molecule type" value="Genomic_DNA"/>
</dbReference>
<dbReference type="AlphaFoldDB" id="A0A6B3LNG8"/>
<evidence type="ECO:0000256" key="1">
    <source>
        <dbReference type="ARBA" id="ARBA00001092"/>
    </source>
</evidence>
<evidence type="ECO:0000313" key="10">
    <source>
        <dbReference type="Proteomes" id="UP000474777"/>
    </source>
</evidence>
<evidence type="ECO:0000313" key="9">
    <source>
        <dbReference type="EMBL" id="NEM97443.1"/>
    </source>
</evidence>